<keyword evidence="1" id="KW-0472">Membrane</keyword>
<comment type="caution">
    <text evidence="2">The sequence shown here is derived from an EMBL/GenBank/DDBJ whole genome shotgun (WGS) entry which is preliminary data.</text>
</comment>
<keyword evidence="1" id="KW-1133">Transmembrane helix</keyword>
<name>A0A0F9FT20_9ZZZZ</name>
<dbReference type="EMBL" id="LAZR01020312">
    <property type="protein sequence ID" value="KKL89343.1"/>
    <property type="molecule type" value="Genomic_DNA"/>
</dbReference>
<evidence type="ECO:0000313" key="2">
    <source>
        <dbReference type="EMBL" id="KKL89343.1"/>
    </source>
</evidence>
<feature type="transmembrane region" description="Helical" evidence="1">
    <location>
        <begin position="12"/>
        <end position="31"/>
    </location>
</feature>
<organism evidence="2">
    <name type="scientific">marine sediment metagenome</name>
    <dbReference type="NCBI Taxonomy" id="412755"/>
    <lineage>
        <taxon>unclassified sequences</taxon>
        <taxon>metagenomes</taxon>
        <taxon>ecological metagenomes</taxon>
    </lineage>
</organism>
<accession>A0A0F9FT20</accession>
<reference evidence="2" key="1">
    <citation type="journal article" date="2015" name="Nature">
        <title>Complex archaea that bridge the gap between prokaryotes and eukaryotes.</title>
        <authorList>
            <person name="Spang A."/>
            <person name="Saw J.H."/>
            <person name="Jorgensen S.L."/>
            <person name="Zaremba-Niedzwiedzka K."/>
            <person name="Martijn J."/>
            <person name="Lind A.E."/>
            <person name="van Eijk R."/>
            <person name="Schleper C."/>
            <person name="Guy L."/>
            <person name="Ettema T.J."/>
        </authorList>
    </citation>
    <scope>NUCLEOTIDE SEQUENCE</scope>
</reference>
<sequence>MSESVDDVVRATIIVIVGLAMIGLFLLAVLYGGGSGDSCRGNYEPNTQVCYEEPNPVGSSWSAPPVGGR</sequence>
<protein>
    <submittedName>
        <fullName evidence="2">Uncharacterized protein</fullName>
    </submittedName>
</protein>
<proteinExistence type="predicted"/>
<dbReference type="AlphaFoldDB" id="A0A0F9FT20"/>
<gene>
    <name evidence="2" type="ORF">LCGC14_1915630</name>
</gene>
<evidence type="ECO:0000256" key="1">
    <source>
        <dbReference type="SAM" id="Phobius"/>
    </source>
</evidence>
<keyword evidence="1" id="KW-0812">Transmembrane</keyword>